<comment type="caution">
    <text evidence="11">The sequence shown here is derived from an EMBL/GenBank/DDBJ whole genome shotgun (WGS) entry which is preliminary data.</text>
</comment>
<keyword evidence="4 8" id="KW-0460">Magnesium</keyword>
<comment type="cofactor">
    <cofactor evidence="8">
        <name>Mg(2+)</name>
        <dbReference type="ChEBI" id="CHEBI:18420"/>
    </cofactor>
</comment>
<feature type="binding site" evidence="7">
    <location>
        <begin position="206"/>
        <end position="213"/>
    </location>
    <ligand>
        <name>GTP</name>
        <dbReference type="ChEBI" id="CHEBI:37565"/>
    </ligand>
</feature>
<feature type="binding site" evidence="7">
    <location>
        <begin position="253"/>
        <end position="256"/>
    </location>
    <ligand>
        <name>GTP</name>
        <dbReference type="ChEBI" id="CHEBI:37565"/>
    </ligand>
</feature>
<dbReference type="InterPro" id="IPR016496">
    <property type="entry name" value="GTPase_HflX"/>
</dbReference>
<sequence length="420" mass="47546">MIEVTKKTVERAMLIALDTKEFSKETVEEHIEELEELASTAGAETIFKIIQSKRGIDPAFYIGKGKAEELAQLIELNDINIVIFDDDLSPVQVRNLEKLFNRKVIDRSGLILDIFASRAKTKEAKTQVELAQLQYMLPRLTRAWTHLSKQYGGIGTKGPGETQIETDRRLIRTRISLLKDKLEKIEAHRSTQSSGRKGFVKIAIAGYTNAGKSTLFNLLTQANVFAEDKLFATLDSTTRALEIDDTQKILISDTVGFIRKLPAHLVASFKSTLNEVRDADIILHVVDISHPYFEDHIKVVDETLKEFGSTEKRVIKVFNKVDLISDRSMIEFIKNVYKESVIISASRGINISALKSLLRNILNENVVEEKIILPLTSTKKASLIHNLAEVLKTEYDEDYIQIVYRTTKQNSEKIKKIIIS</sequence>
<protein>
    <recommendedName>
        <fullName evidence="6">GTPase HflX</fullName>
    </recommendedName>
    <alternativeName>
        <fullName evidence="6">GTP-binding protein HflX</fullName>
    </alternativeName>
</protein>
<dbReference type="NCBIfam" id="TIGR00231">
    <property type="entry name" value="small_GTP"/>
    <property type="match status" value="1"/>
</dbReference>
<dbReference type="InterPro" id="IPR030394">
    <property type="entry name" value="G_HFLX_dom"/>
</dbReference>
<dbReference type="GO" id="GO:0005737">
    <property type="term" value="C:cytoplasm"/>
    <property type="evidence" value="ECO:0007669"/>
    <property type="project" value="UniProtKB-SubCell"/>
</dbReference>
<dbReference type="Pfam" id="PF13167">
    <property type="entry name" value="GTP-bdg_N"/>
    <property type="match status" value="1"/>
</dbReference>
<dbReference type="SUPFAM" id="SSF52540">
    <property type="entry name" value="P-loop containing nucleoside triphosphate hydrolases"/>
    <property type="match status" value="1"/>
</dbReference>
<dbReference type="GO" id="GO:0003924">
    <property type="term" value="F:GTPase activity"/>
    <property type="evidence" value="ECO:0007669"/>
    <property type="project" value="UniProtKB-UniRule"/>
</dbReference>
<evidence type="ECO:0000256" key="4">
    <source>
        <dbReference type="ARBA" id="ARBA00022842"/>
    </source>
</evidence>
<dbReference type="AlphaFoldDB" id="A0A7V3E8J7"/>
<evidence type="ECO:0000256" key="8">
    <source>
        <dbReference type="PIRSR" id="PIRSR006809-2"/>
    </source>
</evidence>
<dbReference type="InterPro" id="IPR027417">
    <property type="entry name" value="P-loop_NTPase"/>
</dbReference>
<dbReference type="HAMAP" id="MF_00900">
    <property type="entry name" value="GTPase_HflX"/>
    <property type="match status" value="1"/>
</dbReference>
<proteinExistence type="inferred from homology"/>
<dbReference type="GO" id="GO:0005525">
    <property type="term" value="F:GTP binding"/>
    <property type="evidence" value="ECO:0007669"/>
    <property type="project" value="UniProtKB-UniRule"/>
</dbReference>
<dbReference type="InterPro" id="IPR025121">
    <property type="entry name" value="GTPase_HflX_N"/>
</dbReference>
<evidence type="ECO:0000256" key="5">
    <source>
        <dbReference type="ARBA" id="ARBA00023134"/>
    </source>
</evidence>
<dbReference type="PANTHER" id="PTHR10229">
    <property type="entry name" value="GTP-BINDING PROTEIN HFLX"/>
    <property type="match status" value="1"/>
</dbReference>
<keyword evidence="5 6" id="KW-0342">GTP-binding</keyword>
<keyword evidence="9" id="KW-0175">Coiled coil</keyword>
<dbReference type="Pfam" id="PF01926">
    <property type="entry name" value="MMR_HSR1"/>
    <property type="match status" value="1"/>
</dbReference>
<reference evidence="11" key="1">
    <citation type="journal article" date="2020" name="mSystems">
        <title>Genome- and Community-Level Interaction Insights into Carbon Utilization and Element Cycling Functions of Hydrothermarchaeota in Hydrothermal Sediment.</title>
        <authorList>
            <person name="Zhou Z."/>
            <person name="Liu Y."/>
            <person name="Xu W."/>
            <person name="Pan J."/>
            <person name="Luo Z.H."/>
            <person name="Li M."/>
        </authorList>
    </citation>
    <scope>NUCLEOTIDE SEQUENCE [LARGE SCALE GENOMIC DNA]</scope>
    <source>
        <strain evidence="11">SpSt-479</strain>
    </source>
</reference>
<keyword evidence="2 8" id="KW-0479">Metal-binding</keyword>
<evidence type="ECO:0000259" key="10">
    <source>
        <dbReference type="PROSITE" id="PS51705"/>
    </source>
</evidence>
<comment type="subunit">
    <text evidence="6">Monomer. Associates with the 50S ribosomal subunit.</text>
</comment>
<dbReference type="EMBL" id="DSUJ01000011">
    <property type="protein sequence ID" value="HFI92329.1"/>
    <property type="molecule type" value="Genomic_DNA"/>
</dbReference>
<comment type="function">
    <text evidence="6">GTPase that associates with the 50S ribosomal subunit and may have a role during protein synthesis or ribosome biogenesis.</text>
</comment>
<feature type="binding site" evidence="7">
    <location>
        <begin position="319"/>
        <end position="322"/>
    </location>
    <ligand>
        <name>GTP</name>
        <dbReference type="ChEBI" id="CHEBI:37565"/>
    </ligand>
</feature>
<feature type="coiled-coil region" evidence="9">
    <location>
        <begin position="17"/>
        <end position="44"/>
    </location>
</feature>
<comment type="subcellular location">
    <subcellularLocation>
        <location evidence="6">Cytoplasm</location>
    </subcellularLocation>
    <text evidence="6">May associate with membranes.</text>
</comment>
<dbReference type="PANTHER" id="PTHR10229:SF0">
    <property type="entry name" value="GTP-BINDING PROTEIN 6-RELATED"/>
    <property type="match status" value="1"/>
</dbReference>
<evidence type="ECO:0000256" key="6">
    <source>
        <dbReference type="HAMAP-Rule" id="MF_00900"/>
    </source>
</evidence>
<dbReference type="GO" id="GO:0043022">
    <property type="term" value="F:ribosome binding"/>
    <property type="evidence" value="ECO:0007669"/>
    <property type="project" value="TreeGrafter"/>
</dbReference>
<evidence type="ECO:0000256" key="2">
    <source>
        <dbReference type="ARBA" id="ARBA00022723"/>
    </source>
</evidence>
<gene>
    <name evidence="6 11" type="primary">hflX</name>
    <name evidence="11" type="ORF">ENS31_12505</name>
</gene>
<comment type="similarity">
    <text evidence="6">Belongs to the TRAFAC class OBG-HflX-like GTPase superfamily. HflX GTPase family.</text>
</comment>
<feature type="binding site" evidence="7">
    <location>
        <begin position="231"/>
        <end position="235"/>
    </location>
    <ligand>
        <name>GTP</name>
        <dbReference type="ChEBI" id="CHEBI:37565"/>
    </ligand>
</feature>
<feature type="domain" description="Hflx-type G" evidence="10">
    <location>
        <begin position="200"/>
        <end position="366"/>
    </location>
</feature>
<dbReference type="NCBIfam" id="TIGR03156">
    <property type="entry name" value="GTP_HflX"/>
    <property type="match status" value="1"/>
</dbReference>
<keyword evidence="3 6" id="KW-0547">Nucleotide-binding</keyword>
<evidence type="ECO:0000256" key="1">
    <source>
        <dbReference type="ARBA" id="ARBA00022490"/>
    </source>
</evidence>
<feature type="binding site" evidence="8">
    <location>
        <position position="213"/>
    </location>
    <ligand>
        <name>Mg(2+)</name>
        <dbReference type="ChEBI" id="CHEBI:18420"/>
    </ligand>
</feature>
<organism evidence="11">
    <name type="scientific">Ignavibacterium album</name>
    <dbReference type="NCBI Taxonomy" id="591197"/>
    <lineage>
        <taxon>Bacteria</taxon>
        <taxon>Pseudomonadati</taxon>
        <taxon>Ignavibacteriota</taxon>
        <taxon>Ignavibacteria</taxon>
        <taxon>Ignavibacteriales</taxon>
        <taxon>Ignavibacteriaceae</taxon>
        <taxon>Ignavibacterium</taxon>
    </lineage>
</organism>
<dbReference type="Gene3D" id="6.10.250.2860">
    <property type="match status" value="1"/>
</dbReference>
<evidence type="ECO:0000256" key="3">
    <source>
        <dbReference type="ARBA" id="ARBA00022741"/>
    </source>
</evidence>
<dbReference type="Pfam" id="PF16360">
    <property type="entry name" value="GTP-bdg_M"/>
    <property type="match status" value="1"/>
</dbReference>
<dbReference type="PROSITE" id="PS51705">
    <property type="entry name" value="G_HFLX"/>
    <property type="match status" value="1"/>
</dbReference>
<dbReference type="InterPro" id="IPR006073">
    <property type="entry name" value="GTP-bd"/>
</dbReference>
<dbReference type="GO" id="GO:0046872">
    <property type="term" value="F:metal ion binding"/>
    <property type="evidence" value="ECO:0007669"/>
    <property type="project" value="UniProtKB-KW"/>
</dbReference>
<accession>A0A7V3E8J7</accession>
<dbReference type="InterPro" id="IPR032305">
    <property type="entry name" value="GTP-bd_M"/>
</dbReference>
<dbReference type="PIRSF" id="PIRSF006809">
    <property type="entry name" value="GTP-binding_hflX_prd"/>
    <property type="match status" value="1"/>
</dbReference>
<dbReference type="InterPro" id="IPR042108">
    <property type="entry name" value="GTPase_HflX_N_sf"/>
</dbReference>
<dbReference type="Gene3D" id="3.40.50.300">
    <property type="entry name" value="P-loop containing nucleotide triphosphate hydrolases"/>
    <property type="match status" value="1"/>
</dbReference>
<dbReference type="InterPro" id="IPR005225">
    <property type="entry name" value="Small_GTP-bd"/>
</dbReference>
<dbReference type="CDD" id="cd01878">
    <property type="entry name" value="HflX"/>
    <property type="match status" value="1"/>
</dbReference>
<dbReference type="PRINTS" id="PR00326">
    <property type="entry name" value="GTP1OBG"/>
</dbReference>
<name>A0A7V3E8J7_9BACT</name>
<evidence type="ECO:0000256" key="9">
    <source>
        <dbReference type="SAM" id="Coils"/>
    </source>
</evidence>
<evidence type="ECO:0000313" key="11">
    <source>
        <dbReference type="EMBL" id="HFI92329.1"/>
    </source>
</evidence>
<feature type="binding site" evidence="8">
    <location>
        <position position="233"/>
    </location>
    <ligand>
        <name>Mg(2+)</name>
        <dbReference type="ChEBI" id="CHEBI:18420"/>
    </ligand>
</feature>
<dbReference type="FunFam" id="3.40.50.11060:FF:000001">
    <property type="entry name" value="GTPase HflX"/>
    <property type="match status" value="1"/>
</dbReference>
<keyword evidence="1 6" id="KW-0963">Cytoplasm</keyword>
<evidence type="ECO:0000256" key="7">
    <source>
        <dbReference type="PIRSR" id="PIRSR006809-1"/>
    </source>
</evidence>
<dbReference type="Gene3D" id="3.40.50.11060">
    <property type="entry name" value="GTPase HflX, N-terminal domain"/>
    <property type="match status" value="1"/>
</dbReference>